<accession>A0AAJ0BKN4</accession>
<evidence type="ECO:0000313" key="8">
    <source>
        <dbReference type="Proteomes" id="UP001239445"/>
    </source>
</evidence>
<comment type="subcellular location">
    <subcellularLocation>
        <location evidence="1">Membrane</location>
        <topology evidence="1">Multi-pass membrane protein</topology>
    </subcellularLocation>
</comment>
<evidence type="ECO:0000313" key="7">
    <source>
        <dbReference type="EMBL" id="KAK1760043.1"/>
    </source>
</evidence>
<feature type="transmembrane region" description="Helical" evidence="6">
    <location>
        <begin position="197"/>
        <end position="221"/>
    </location>
</feature>
<feature type="transmembrane region" description="Helical" evidence="6">
    <location>
        <begin position="70"/>
        <end position="89"/>
    </location>
</feature>
<feature type="transmembrane region" description="Helical" evidence="6">
    <location>
        <begin position="96"/>
        <end position="114"/>
    </location>
</feature>
<dbReference type="PANTHER" id="PTHR31123">
    <property type="entry name" value="ACCUMULATION OF DYADS PROTEIN 2-RELATED"/>
    <property type="match status" value="1"/>
</dbReference>
<comment type="caution">
    <text evidence="7">The sequence shown here is derived from an EMBL/GenBank/DDBJ whole genome shotgun (WGS) entry which is preliminary data.</text>
</comment>
<name>A0AAJ0BKN4_9PEZI</name>
<dbReference type="Pfam" id="PF01184">
    <property type="entry name" value="Gpr1_Fun34_YaaH"/>
    <property type="match status" value="1"/>
</dbReference>
<dbReference type="GO" id="GO:0005886">
    <property type="term" value="C:plasma membrane"/>
    <property type="evidence" value="ECO:0007669"/>
    <property type="project" value="TreeGrafter"/>
</dbReference>
<feature type="transmembrane region" description="Helical" evidence="6">
    <location>
        <begin position="163"/>
        <end position="185"/>
    </location>
</feature>
<proteinExistence type="inferred from homology"/>
<gene>
    <name evidence="7" type="ORF">QBC47DRAFT_312215</name>
</gene>
<dbReference type="GO" id="GO:0015123">
    <property type="term" value="F:acetate transmembrane transporter activity"/>
    <property type="evidence" value="ECO:0007669"/>
    <property type="project" value="TreeGrafter"/>
</dbReference>
<evidence type="ECO:0000256" key="6">
    <source>
        <dbReference type="SAM" id="Phobius"/>
    </source>
</evidence>
<feature type="transmembrane region" description="Helical" evidence="6">
    <location>
        <begin position="37"/>
        <end position="58"/>
    </location>
</feature>
<keyword evidence="3 6" id="KW-0812">Transmembrane</keyword>
<dbReference type="Proteomes" id="UP001239445">
    <property type="component" value="Unassembled WGS sequence"/>
</dbReference>
<dbReference type="EMBL" id="MU839827">
    <property type="protein sequence ID" value="KAK1760043.1"/>
    <property type="molecule type" value="Genomic_DNA"/>
</dbReference>
<keyword evidence="8" id="KW-1185">Reference proteome</keyword>
<feature type="transmembrane region" description="Helical" evidence="6">
    <location>
        <begin position="134"/>
        <end position="156"/>
    </location>
</feature>
<keyword evidence="4 6" id="KW-1133">Transmembrane helix</keyword>
<evidence type="ECO:0000256" key="1">
    <source>
        <dbReference type="ARBA" id="ARBA00004141"/>
    </source>
</evidence>
<dbReference type="PANTHER" id="PTHR31123:SF4">
    <property type="entry name" value="PROTEIN ALCS"/>
    <property type="match status" value="1"/>
</dbReference>
<keyword evidence="5 6" id="KW-0472">Membrane</keyword>
<sequence>MPYESDMESTDMKGLAQAIAQVRAIAKPAKKNWGNPAPLALAGLVMTLTPLSCQLMGWRGSDQNGFANNGAHWFCGGLLLFLGGLLEFFLAHTFAFVVYCAYGGFFLALGATLTPGFNAEAPYVTGSGSAILNASFYSSFGFFYLFVGLLSFVFFICSFRTNICLVILFLAYTIAFPLLAAAEWAHAEGDLDLAHRLTVGGGAACFVVSACSWWAMIGGLLESVDFPLALPMGDLSRVVPAGTREVDLEKAGVDAQNGPTKME</sequence>
<reference evidence="7" key="1">
    <citation type="submission" date="2023-06" db="EMBL/GenBank/DDBJ databases">
        <title>Genome-scale phylogeny and comparative genomics of the fungal order Sordariales.</title>
        <authorList>
            <consortium name="Lawrence Berkeley National Laboratory"/>
            <person name="Hensen N."/>
            <person name="Bonometti L."/>
            <person name="Westerberg I."/>
            <person name="Brannstrom I.O."/>
            <person name="Guillou S."/>
            <person name="Cros-Aarteil S."/>
            <person name="Calhoun S."/>
            <person name="Haridas S."/>
            <person name="Kuo A."/>
            <person name="Mondo S."/>
            <person name="Pangilinan J."/>
            <person name="Riley R."/>
            <person name="Labutti K."/>
            <person name="Andreopoulos B."/>
            <person name="Lipzen A."/>
            <person name="Chen C."/>
            <person name="Yanf M."/>
            <person name="Daum C."/>
            <person name="Ng V."/>
            <person name="Clum A."/>
            <person name="Steindorff A."/>
            <person name="Ohm R."/>
            <person name="Martin F."/>
            <person name="Silar P."/>
            <person name="Natvig D."/>
            <person name="Lalanne C."/>
            <person name="Gautier V."/>
            <person name="Ament-Velasquez S.L."/>
            <person name="Kruys A."/>
            <person name="Hutchinson M.I."/>
            <person name="Powell A.J."/>
            <person name="Barry K."/>
            <person name="Miller A.N."/>
            <person name="Grigoriev I.V."/>
            <person name="Debuchy R."/>
            <person name="Gladieux P."/>
            <person name="Thoren M.H."/>
            <person name="Johannesson H."/>
        </authorList>
    </citation>
    <scope>NUCLEOTIDE SEQUENCE</scope>
    <source>
        <strain evidence="7">PSN4</strain>
    </source>
</reference>
<dbReference type="InterPro" id="IPR000791">
    <property type="entry name" value="Gpr1/Fun34/SatP-like"/>
</dbReference>
<evidence type="ECO:0000256" key="5">
    <source>
        <dbReference type="ARBA" id="ARBA00023136"/>
    </source>
</evidence>
<evidence type="ECO:0000256" key="4">
    <source>
        <dbReference type="ARBA" id="ARBA00022989"/>
    </source>
</evidence>
<comment type="similarity">
    <text evidence="2">Belongs to the acetate uptake transporter (AceTr) (TC 2.A.96) family.</text>
</comment>
<dbReference type="AlphaFoldDB" id="A0AAJ0BKN4"/>
<protein>
    <submittedName>
        <fullName evidence="7">GPR1/FUN34/yaaH family-domain-containing protein</fullName>
    </submittedName>
</protein>
<evidence type="ECO:0000256" key="3">
    <source>
        <dbReference type="ARBA" id="ARBA00022692"/>
    </source>
</evidence>
<dbReference type="InterPro" id="IPR051633">
    <property type="entry name" value="AceTr"/>
</dbReference>
<evidence type="ECO:0000256" key="2">
    <source>
        <dbReference type="ARBA" id="ARBA00005587"/>
    </source>
</evidence>
<organism evidence="7 8">
    <name type="scientific">Echria macrotheca</name>
    <dbReference type="NCBI Taxonomy" id="438768"/>
    <lineage>
        <taxon>Eukaryota</taxon>
        <taxon>Fungi</taxon>
        <taxon>Dikarya</taxon>
        <taxon>Ascomycota</taxon>
        <taxon>Pezizomycotina</taxon>
        <taxon>Sordariomycetes</taxon>
        <taxon>Sordariomycetidae</taxon>
        <taxon>Sordariales</taxon>
        <taxon>Schizotheciaceae</taxon>
        <taxon>Echria</taxon>
    </lineage>
</organism>